<accession>A0ABQ9I4H2</accession>
<keyword evidence="1" id="KW-0472">Membrane</keyword>
<comment type="caution">
    <text evidence="2">The sequence shown here is derived from an EMBL/GenBank/DDBJ whole genome shotgun (WGS) entry which is preliminary data.</text>
</comment>
<protein>
    <submittedName>
        <fullName evidence="2">Uncharacterized protein</fullName>
    </submittedName>
</protein>
<feature type="transmembrane region" description="Helical" evidence="1">
    <location>
        <begin position="6"/>
        <end position="27"/>
    </location>
</feature>
<sequence length="499" mass="56152">MPWYQYLLLDVVAFLIVSALLSVWLLWRLAAFVYSRLLPTLQVPGRQYSYQADNTGTRPTIQVPGRQYRYQADNLPTLCRQVVLTGTPSHTVDFTCRVPCPSVNSHYEHLVRHRLAISRRRLSLSAPNIATTLSQIGHMQSPRNFSKSCVTPRVLVPRIFLCDIYARRLLQHEEGGGARMERYFRNIRHTTNIILEPSNTANARLHHRGSKLDLRSDPRSTQKTVAPFEFRAGLEIEMKFIWNRRNWRFQISTRNQQPSSINEFVNCLACDCGRGEEHHKTRGALSASDCRLRGGNTESPVIAKSGATVAERLARPPPTKANQAQSPAGSPDFLKWESCRMLPLVGAFFGNLTFPPPSHSGIAPYSLQPPSSALKTSMIRATHISSLYFTRNLSEDCEASCGAGAERDHAAIFSSFHRYVLLRSPFQHLDIGRLSRQYVGLPLPQDMVAVQLGEGLQEHLTCIGIQLVAPHVTAQTEVYHTLWSRIQVLLQIMLAPEAL</sequence>
<gene>
    <name evidence="2" type="ORF">PR048_004083</name>
</gene>
<dbReference type="Proteomes" id="UP001159363">
    <property type="component" value="Chromosome 2"/>
</dbReference>
<proteinExistence type="predicted"/>
<reference evidence="2 3" key="1">
    <citation type="submission" date="2023-02" db="EMBL/GenBank/DDBJ databases">
        <title>LHISI_Scaffold_Assembly.</title>
        <authorList>
            <person name="Stuart O.P."/>
            <person name="Cleave R."/>
            <person name="Magrath M.J.L."/>
            <person name="Mikheyev A.S."/>
        </authorList>
    </citation>
    <scope>NUCLEOTIDE SEQUENCE [LARGE SCALE GENOMIC DNA]</scope>
    <source>
        <strain evidence="2">Daus_M_001</strain>
        <tissue evidence="2">Leg muscle</tissue>
    </source>
</reference>
<evidence type="ECO:0000313" key="2">
    <source>
        <dbReference type="EMBL" id="KAJ8891555.1"/>
    </source>
</evidence>
<keyword evidence="1" id="KW-0812">Transmembrane</keyword>
<keyword evidence="3" id="KW-1185">Reference proteome</keyword>
<evidence type="ECO:0000313" key="3">
    <source>
        <dbReference type="Proteomes" id="UP001159363"/>
    </source>
</evidence>
<name>A0ABQ9I4H2_9NEOP</name>
<keyword evidence="1" id="KW-1133">Transmembrane helix</keyword>
<organism evidence="2 3">
    <name type="scientific">Dryococelus australis</name>
    <dbReference type="NCBI Taxonomy" id="614101"/>
    <lineage>
        <taxon>Eukaryota</taxon>
        <taxon>Metazoa</taxon>
        <taxon>Ecdysozoa</taxon>
        <taxon>Arthropoda</taxon>
        <taxon>Hexapoda</taxon>
        <taxon>Insecta</taxon>
        <taxon>Pterygota</taxon>
        <taxon>Neoptera</taxon>
        <taxon>Polyneoptera</taxon>
        <taxon>Phasmatodea</taxon>
        <taxon>Verophasmatodea</taxon>
        <taxon>Anareolatae</taxon>
        <taxon>Phasmatidae</taxon>
        <taxon>Eurycanthinae</taxon>
        <taxon>Dryococelus</taxon>
    </lineage>
</organism>
<evidence type="ECO:0000256" key="1">
    <source>
        <dbReference type="SAM" id="Phobius"/>
    </source>
</evidence>
<dbReference type="EMBL" id="JARBHB010000002">
    <property type="protein sequence ID" value="KAJ8891555.1"/>
    <property type="molecule type" value="Genomic_DNA"/>
</dbReference>